<dbReference type="GO" id="GO:0009295">
    <property type="term" value="C:nucleoid"/>
    <property type="evidence" value="ECO:0007669"/>
    <property type="project" value="UniProtKB-SubCell"/>
</dbReference>
<dbReference type="AlphaFoldDB" id="A0A6J5AM13"/>
<keyword evidence="2 7" id="KW-0963">Cytoplasm</keyword>
<dbReference type="CDD" id="cd16320">
    <property type="entry name" value="MraZ_N"/>
    <property type="match status" value="1"/>
</dbReference>
<dbReference type="NCBIfam" id="TIGR00242">
    <property type="entry name" value="division/cell wall cluster transcriptional repressor MraZ"/>
    <property type="match status" value="1"/>
</dbReference>
<dbReference type="InterPro" id="IPR020603">
    <property type="entry name" value="MraZ_dom"/>
</dbReference>
<evidence type="ECO:0000259" key="8">
    <source>
        <dbReference type="PROSITE" id="PS51740"/>
    </source>
</evidence>
<feature type="domain" description="SpoVT-AbrB" evidence="8">
    <location>
        <begin position="14"/>
        <end position="60"/>
    </location>
</feature>
<dbReference type="InterPro" id="IPR003444">
    <property type="entry name" value="MraZ"/>
</dbReference>
<evidence type="ECO:0000256" key="4">
    <source>
        <dbReference type="ARBA" id="ARBA00023015"/>
    </source>
</evidence>
<accession>A0A6J5AM13</accession>
<gene>
    <name evidence="7 9" type="primary">mraZ</name>
    <name evidence="9" type="ORF">LMG27174_01186</name>
</gene>
<evidence type="ECO:0000256" key="7">
    <source>
        <dbReference type="HAMAP-Rule" id="MF_01008"/>
    </source>
</evidence>
<keyword evidence="4 7" id="KW-0805">Transcription regulation</keyword>
<dbReference type="InterPro" id="IPR038619">
    <property type="entry name" value="MraZ_sf"/>
</dbReference>
<dbReference type="PROSITE" id="PS51740">
    <property type="entry name" value="SPOVT_ABRB"/>
    <property type="match status" value="2"/>
</dbReference>
<dbReference type="InterPro" id="IPR037914">
    <property type="entry name" value="SpoVT-AbrB_sf"/>
</dbReference>
<proteinExistence type="inferred from homology"/>
<evidence type="ECO:0000256" key="6">
    <source>
        <dbReference type="ARBA" id="ARBA00023163"/>
    </source>
</evidence>
<sequence length="151" mass="16911">MALAKRESEVFQGASALTLDAKGRMSIPSRYRDALQTQAEGRVTITKHPDGCLLLFPRPEWEIFRDKVDKLPMNAAWWKRIFLGNAMDVDMDGAGRVLVSPELRAAGTLEKEVTLLGMGRHFELWDAQIYAAKEQAAIAEGMPEALKNFTF</sequence>
<comment type="subcellular location">
    <subcellularLocation>
        <location evidence="7">Cytoplasm</location>
        <location evidence="7">Nucleoid</location>
    </subcellularLocation>
</comment>
<comment type="subunit">
    <text evidence="7">Forms oligomers.</text>
</comment>
<dbReference type="InterPro" id="IPR035642">
    <property type="entry name" value="MraZ_N"/>
</dbReference>
<dbReference type="HAMAP" id="MF_01008">
    <property type="entry name" value="MraZ"/>
    <property type="match status" value="1"/>
</dbReference>
<dbReference type="GO" id="GO:0005737">
    <property type="term" value="C:cytoplasm"/>
    <property type="evidence" value="ECO:0007669"/>
    <property type="project" value="UniProtKB-UniRule"/>
</dbReference>
<dbReference type="PANTHER" id="PTHR34701">
    <property type="entry name" value="TRANSCRIPTIONAL REGULATOR MRAZ"/>
    <property type="match status" value="1"/>
</dbReference>
<organism evidence="9 10">
    <name type="scientific">Paraburkholderia rhynchosiae</name>
    <dbReference type="NCBI Taxonomy" id="487049"/>
    <lineage>
        <taxon>Bacteria</taxon>
        <taxon>Pseudomonadati</taxon>
        <taxon>Pseudomonadota</taxon>
        <taxon>Betaproteobacteria</taxon>
        <taxon>Burkholderiales</taxon>
        <taxon>Burkholderiaceae</taxon>
        <taxon>Paraburkholderia</taxon>
    </lineage>
</organism>
<keyword evidence="5 7" id="KW-0238">DNA-binding</keyword>
<evidence type="ECO:0000256" key="5">
    <source>
        <dbReference type="ARBA" id="ARBA00023125"/>
    </source>
</evidence>
<evidence type="ECO:0000313" key="9">
    <source>
        <dbReference type="EMBL" id="CAB3651242.1"/>
    </source>
</evidence>
<dbReference type="GO" id="GO:0003700">
    <property type="term" value="F:DNA-binding transcription factor activity"/>
    <property type="evidence" value="ECO:0007669"/>
    <property type="project" value="UniProtKB-UniRule"/>
</dbReference>
<dbReference type="GO" id="GO:2000143">
    <property type="term" value="P:negative regulation of DNA-templated transcription initiation"/>
    <property type="evidence" value="ECO:0007669"/>
    <property type="project" value="TreeGrafter"/>
</dbReference>
<evidence type="ECO:0000256" key="2">
    <source>
        <dbReference type="ARBA" id="ARBA00022490"/>
    </source>
</evidence>
<keyword evidence="3" id="KW-0677">Repeat</keyword>
<evidence type="ECO:0000256" key="1">
    <source>
        <dbReference type="ARBA" id="ARBA00013860"/>
    </source>
</evidence>
<comment type="similarity">
    <text evidence="7">Belongs to the MraZ family.</text>
</comment>
<reference evidence="9 10" key="1">
    <citation type="submission" date="2020-04" db="EMBL/GenBank/DDBJ databases">
        <authorList>
            <person name="De Canck E."/>
        </authorList>
    </citation>
    <scope>NUCLEOTIDE SEQUENCE [LARGE SCALE GENOMIC DNA]</scope>
    <source>
        <strain evidence="9 10">LMG 27174</strain>
    </source>
</reference>
<dbReference type="CDD" id="cd16321">
    <property type="entry name" value="MraZ_C"/>
    <property type="match status" value="1"/>
</dbReference>
<dbReference type="InterPro" id="IPR007159">
    <property type="entry name" value="SpoVT-AbrB_dom"/>
</dbReference>
<protein>
    <recommendedName>
        <fullName evidence="1 7">Transcriptional regulator MraZ</fullName>
    </recommendedName>
</protein>
<dbReference type="Pfam" id="PF02381">
    <property type="entry name" value="MraZ"/>
    <property type="match status" value="2"/>
</dbReference>
<dbReference type="PANTHER" id="PTHR34701:SF1">
    <property type="entry name" value="TRANSCRIPTIONAL REGULATOR MRAZ"/>
    <property type="match status" value="1"/>
</dbReference>
<dbReference type="SUPFAM" id="SSF89447">
    <property type="entry name" value="AbrB/MazE/MraZ-like"/>
    <property type="match status" value="1"/>
</dbReference>
<keyword evidence="6 7" id="KW-0804">Transcription</keyword>
<dbReference type="GO" id="GO:0000976">
    <property type="term" value="F:transcription cis-regulatory region binding"/>
    <property type="evidence" value="ECO:0007669"/>
    <property type="project" value="TreeGrafter"/>
</dbReference>
<name>A0A6J5AM13_9BURK</name>
<feature type="domain" description="SpoVT-AbrB" evidence="8">
    <location>
        <begin position="86"/>
        <end position="129"/>
    </location>
</feature>
<dbReference type="InterPro" id="IPR035644">
    <property type="entry name" value="MraZ_C"/>
</dbReference>
<dbReference type="Proteomes" id="UP000494205">
    <property type="component" value="Unassembled WGS sequence"/>
</dbReference>
<evidence type="ECO:0000256" key="3">
    <source>
        <dbReference type="ARBA" id="ARBA00022737"/>
    </source>
</evidence>
<dbReference type="EMBL" id="CADIJZ010000003">
    <property type="protein sequence ID" value="CAB3651242.1"/>
    <property type="molecule type" value="Genomic_DNA"/>
</dbReference>
<evidence type="ECO:0000313" key="10">
    <source>
        <dbReference type="Proteomes" id="UP000494205"/>
    </source>
</evidence>
<dbReference type="Gene3D" id="3.40.1550.20">
    <property type="entry name" value="Transcriptional regulator MraZ domain"/>
    <property type="match status" value="1"/>
</dbReference>